<dbReference type="SMART" id="SM00382">
    <property type="entry name" value="AAA"/>
    <property type="match status" value="1"/>
</dbReference>
<sequence length="347" mass="39788">MSLQVKDLTISYGSNVVLKDINFTIQDNTIIGLVAPNGTGKTTLFNAIIRFIPINKGQIIVDGKVYKNTTRDVRALHKLVTFFPDQAELYEDFTGVEHIQMYRDIWNPEEKDVQKIIDRLNMDGYVRDKVKTYSLGMRQRLCFAMMIAANTKIMFMDEIMNGLDPVNVELVSRVLQEIKEEGKIIIVASHLLGNLDDYSDEIYFLNNKDVYFSYDRKTNTREFIKGYVSKDKLEALQPLPADTLYLETDRICIPLDGFEHDYDRFEVVELLRSLSDEEVSIGVLGTQEHYLRIYKGEQSLEPDTSDGEGGQTDEDDETVTGYTAEESGTRKSRRREETSVADSDTRF</sequence>
<keyword evidence="1" id="KW-0813">Transport</keyword>
<gene>
    <name evidence="6" type="ORF">SAMN05192557_1633</name>
</gene>
<reference evidence="6 7" key="1">
    <citation type="submission" date="2016-10" db="EMBL/GenBank/DDBJ databases">
        <authorList>
            <person name="Varghese N."/>
            <person name="Submissions S."/>
        </authorList>
    </citation>
    <scope>NUCLEOTIDE SEQUENCE [LARGE SCALE GENOMIC DNA]</scope>
    <source>
        <strain evidence="6 7">IBRC-M10081</strain>
    </source>
</reference>
<evidence type="ECO:0000256" key="4">
    <source>
        <dbReference type="SAM" id="MobiDB-lite"/>
    </source>
</evidence>
<dbReference type="CDD" id="cd03230">
    <property type="entry name" value="ABC_DR_subfamily_A"/>
    <property type="match status" value="1"/>
</dbReference>
<dbReference type="RefSeq" id="WP_091475624.1">
    <property type="nucleotide sequence ID" value="NZ_FOIT01000005.1"/>
</dbReference>
<dbReference type="GO" id="GO:0016887">
    <property type="term" value="F:ATP hydrolysis activity"/>
    <property type="evidence" value="ECO:0007669"/>
    <property type="project" value="InterPro"/>
</dbReference>
<evidence type="ECO:0000256" key="1">
    <source>
        <dbReference type="ARBA" id="ARBA00022448"/>
    </source>
</evidence>
<dbReference type="Proteomes" id="UP000243605">
    <property type="component" value="Unassembled WGS sequence"/>
</dbReference>
<keyword evidence="2" id="KW-0547">Nucleotide-binding</keyword>
<dbReference type="PROSITE" id="PS00211">
    <property type="entry name" value="ABC_TRANSPORTER_1"/>
    <property type="match status" value="1"/>
</dbReference>
<dbReference type="PANTHER" id="PTHR42939:SF1">
    <property type="entry name" value="ABC TRANSPORTER ATP-BINDING PROTEIN ALBC-RELATED"/>
    <property type="match status" value="1"/>
</dbReference>
<feature type="domain" description="ABC transporter" evidence="5">
    <location>
        <begin position="3"/>
        <end position="232"/>
    </location>
</feature>
<keyword evidence="3 6" id="KW-0067">ATP-binding</keyword>
<evidence type="ECO:0000256" key="2">
    <source>
        <dbReference type="ARBA" id="ARBA00022741"/>
    </source>
</evidence>
<accession>A0A662Z4R1</accession>
<protein>
    <submittedName>
        <fullName evidence="6">ABC-2 type transport system ATP-binding protein</fullName>
    </submittedName>
</protein>
<dbReference type="EMBL" id="FOIT01000005">
    <property type="protein sequence ID" value="SEW10845.1"/>
    <property type="molecule type" value="Genomic_DNA"/>
</dbReference>
<dbReference type="OrthoDB" id="2365508at2"/>
<dbReference type="AlphaFoldDB" id="A0A662Z4R1"/>
<dbReference type="InterPro" id="IPR027417">
    <property type="entry name" value="P-loop_NTPase"/>
</dbReference>
<keyword evidence="7" id="KW-1185">Reference proteome</keyword>
<name>A0A662Z4R1_9STAP</name>
<evidence type="ECO:0000256" key="3">
    <source>
        <dbReference type="ARBA" id="ARBA00022840"/>
    </source>
</evidence>
<dbReference type="PROSITE" id="PS50893">
    <property type="entry name" value="ABC_TRANSPORTER_2"/>
    <property type="match status" value="1"/>
</dbReference>
<feature type="compositionally biased region" description="Acidic residues" evidence="4">
    <location>
        <begin position="303"/>
        <end position="318"/>
    </location>
</feature>
<dbReference type="SUPFAM" id="SSF52540">
    <property type="entry name" value="P-loop containing nucleoside triphosphate hydrolases"/>
    <property type="match status" value="1"/>
</dbReference>
<dbReference type="GO" id="GO:0005524">
    <property type="term" value="F:ATP binding"/>
    <property type="evidence" value="ECO:0007669"/>
    <property type="project" value="UniProtKB-KW"/>
</dbReference>
<dbReference type="InterPro" id="IPR003439">
    <property type="entry name" value="ABC_transporter-like_ATP-bd"/>
</dbReference>
<dbReference type="InterPro" id="IPR003593">
    <property type="entry name" value="AAA+_ATPase"/>
</dbReference>
<feature type="compositionally biased region" description="Basic and acidic residues" evidence="4">
    <location>
        <begin position="334"/>
        <end position="347"/>
    </location>
</feature>
<evidence type="ECO:0000259" key="5">
    <source>
        <dbReference type="PROSITE" id="PS50893"/>
    </source>
</evidence>
<dbReference type="Pfam" id="PF00005">
    <property type="entry name" value="ABC_tran"/>
    <property type="match status" value="1"/>
</dbReference>
<dbReference type="InterPro" id="IPR051782">
    <property type="entry name" value="ABC_Transporter_VariousFunc"/>
</dbReference>
<feature type="region of interest" description="Disordered" evidence="4">
    <location>
        <begin position="298"/>
        <end position="347"/>
    </location>
</feature>
<dbReference type="PANTHER" id="PTHR42939">
    <property type="entry name" value="ABC TRANSPORTER ATP-BINDING PROTEIN ALBC-RELATED"/>
    <property type="match status" value="1"/>
</dbReference>
<dbReference type="Gene3D" id="3.40.50.300">
    <property type="entry name" value="P-loop containing nucleotide triphosphate hydrolases"/>
    <property type="match status" value="1"/>
</dbReference>
<evidence type="ECO:0000313" key="6">
    <source>
        <dbReference type="EMBL" id="SEW10845.1"/>
    </source>
</evidence>
<evidence type="ECO:0000313" key="7">
    <source>
        <dbReference type="Proteomes" id="UP000243605"/>
    </source>
</evidence>
<proteinExistence type="predicted"/>
<organism evidence="6 7">
    <name type="scientific">Aliicoccus persicus</name>
    <dbReference type="NCBI Taxonomy" id="930138"/>
    <lineage>
        <taxon>Bacteria</taxon>
        <taxon>Bacillati</taxon>
        <taxon>Bacillota</taxon>
        <taxon>Bacilli</taxon>
        <taxon>Bacillales</taxon>
        <taxon>Staphylococcaceae</taxon>
        <taxon>Aliicoccus</taxon>
    </lineage>
</organism>
<dbReference type="InterPro" id="IPR017871">
    <property type="entry name" value="ABC_transporter-like_CS"/>
</dbReference>